<gene>
    <name evidence="4" type="ORF">AMJ39_08780</name>
</gene>
<keyword evidence="1 4" id="KW-0489">Methyltransferase</keyword>
<dbReference type="STRING" id="1703770.AMJ39_08780"/>
<evidence type="ECO:0000313" key="4">
    <source>
        <dbReference type="EMBL" id="KPJ52050.1"/>
    </source>
</evidence>
<dbReference type="Pfam" id="PF01596">
    <property type="entry name" value="Methyltransf_3"/>
    <property type="match status" value="1"/>
</dbReference>
<accession>A0A0S7WPH3</accession>
<dbReference type="PROSITE" id="PS51682">
    <property type="entry name" value="SAM_OMT_I"/>
    <property type="match status" value="1"/>
</dbReference>
<dbReference type="PANTHER" id="PTHR43167:SF1">
    <property type="entry name" value="PUTATIVE (AFU_ORTHOLOGUE AFUA_6G01830)-RELATED"/>
    <property type="match status" value="1"/>
</dbReference>
<dbReference type="EMBL" id="LIZS01000080">
    <property type="protein sequence ID" value="KPJ52050.1"/>
    <property type="molecule type" value="Genomic_DNA"/>
</dbReference>
<dbReference type="SUPFAM" id="SSF53335">
    <property type="entry name" value="S-adenosyl-L-methionine-dependent methyltransferases"/>
    <property type="match status" value="1"/>
</dbReference>
<dbReference type="AlphaFoldDB" id="A0A0S7WPH3"/>
<dbReference type="PANTHER" id="PTHR43167">
    <property type="entry name" value="PUTATIVE (AFU_ORTHOLOGUE AFUA_6G01830)-RELATED"/>
    <property type="match status" value="1"/>
</dbReference>
<comment type="caution">
    <text evidence="4">The sequence shown here is derived from an EMBL/GenBank/DDBJ whole genome shotgun (WGS) entry which is preliminary data.</text>
</comment>
<dbReference type="InterPro" id="IPR029063">
    <property type="entry name" value="SAM-dependent_MTases_sf"/>
</dbReference>
<reference evidence="4 5" key="1">
    <citation type="journal article" date="2015" name="Microbiome">
        <title>Genomic resolution of linkages in carbon, nitrogen, and sulfur cycling among widespread estuary sediment bacteria.</title>
        <authorList>
            <person name="Baker B.J."/>
            <person name="Lazar C.S."/>
            <person name="Teske A.P."/>
            <person name="Dick G.J."/>
        </authorList>
    </citation>
    <scope>NUCLEOTIDE SEQUENCE [LARGE SCALE GENOMIC DNA]</scope>
    <source>
        <strain evidence="4">DG_24</strain>
    </source>
</reference>
<dbReference type="InterPro" id="IPR002935">
    <property type="entry name" value="SAM_O-MeTrfase"/>
</dbReference>
<keyword evidence="3" id="KW-0949">S-adenosyl-L-methionine</keyword>
<dbReference type="Gene3D" id="3.40.50.150">
    <property type="entry name" value="Vaccinia Virus protein VP39"/>
    <property type="match status" value="1"/>
</dbReference>
<sequence length="196" mass="22103">MLQTIPPKIRDRMEYLERIDERDRIDGTPHMRRLRQITPEVGKFLALLAASAPSGEYIEIGTSAGYSTLWLAVACREVGRRITTFEVLEEKARIARETFSEADVWDVVELVVGDARQCLRNYDEISFCFLDAEKDHYIDCYNAVVPKLVTGGLLVADNAISHRSVLERFLDRALGDTSVDAVIVPIGRGELVCRKC</sequence>
<name>A0A0S7WPH3_UNCT6</name>
<proteinExistence type="predicted"/>
<evidence type="ECO:0000256" key="2">
    <source>
        <dbReference type="ARBA" id="ARBA00022679"/>
    </source>
</evidence>
<dbReference type="GO" id="GO:0032259">
    <property type="term" value="P:methylation"/>
    <property type="evidence" value="ECO:0007669"/>
    <property type="project" value="UniProtKB-KW"/>
</dbReference>
<dbReference type="GO" id="GO:0008171">
    <property type="term" value="F:O-methyltransferase activity"/>
    <property type="evidence" value="ECO:0007669"/>
    <property type="project" value="InterPro"/>
</dbReference>
<evidence type="ECO:0000313" key="5">
    <source>
        <dbReference type="Proteomes" id="UP000052008"/>
    </source>
</evidence>
<evidence type="ECO:0000256" key="1">
    <source>
        <dbReference type="ARBA" id="ARBA00022603"/>
    </source>
</evidence>
<organism evidence="4 5">
    <name type="scientific">candidate division TA06 bacterium DG_24</name>
    <dbReference type="NCBI Taxonomy" id="1703770"/>
    <lineage>
        <taxon>Bacteria</taxon>
        <taxon>Bacteria division TA06</taxon>
    </lineage>
</organism>
<keyword evidence="2 4" id="KW-0808">Transferase</keyword>
<protein>
    <submittedName>
        <fullName evidence="4">Methyltransferase</fullName>
    </submittedName>
</protein>
<evidence type="ECO:0000256" key="3">
    <source>
        <dbReference type="ARBA" id="ARBA00022691"/>
    </source>
</evidence>
<dbReference type="Proteomes" id="UP000052008">
    <property type="component" value="Unassembled WGS sequence"/>
</dbReference>